<reference evidence="11 12" key="1">
    <citation type="journal article" date="2015" name="BMC Genomics">
        <title>The genome of the truffle-parasite Tolypocladium ophioglossoides and the evolution of antifungal peptaibiotics.</title>
        <authorList>
            <person name="Quandt C.A."/>
            <person name="Bushley K.E."/>
            <person name="Spatafora J.W."/>
        </authorList>
    </citation>
    <scope>NUCLEOTIDE SEQUENCE [LARGE SCALE GENOMIC DNA]</scope>
    <source>
        <strain evidence="11 12">CBS 100239</strain>
    </source>
</reference>
<comment type="subunit">
    <text evidence="2">Component of the EKC/KEOPS complex composed of at least BUD32, CGI121, GON7, KAE1 and PCC1; the whole complex dimerizes.</text>
</comment>
<dbReference type="InterPro" id="IPR011009">
    <property type="entry name" value="Kinase-like_dom_sf"/>
</dbReference>
<evidence type="ECO:0000256" key="5">
    <source>
        <dbReference type="ARBA" id="ARBA00019973"/>
    </source>
</evidence>
<evidence type="ECO:0000313" key="11">
    <source>
        <dbReference type="EMBL" id="KND91457.1"/>
    </source>
</evidence>
<dbReference type="STRING" id="1163406.A0A0L0NBB4"/>
<accession>A0A0L0NBB4</accession>
<evidence type="ECO:0000256" key="7">
    <source>
        <dbReference type="ARBA" id="ARBA00033194"/>
    </source>
</evidence>
<dbReference type="PROSITE" id="PS00109">
    <property type="entry name" value="PROTEIN_KINASE_TYR"/>
    <property type="match status" value="1"/>
</dbReference>
<evidence type="ECO:0000256" key="3">
    <source>
        <dbReference type="ARBA" id="ARBA00012513"/>
    </source>
</evidence>
<dbReference type="GO" id="GO:0005737">
    <property type="term" value="C:cytoplasm"/>
    <property type="evidence" value="ECO:0007669"/>
    <property type="project" value="TreeGrafter"/>
</dbReference>
<dbReference type="SUPFAM" id="SSF56112">
    <property type="entry name" value="Protein kinase-like (PK-like)"/>
    <property type="match status" value="1"/>
</dbReference>
<keyword evidence="11" id="KW-0418">Kinase</keyword>
<dbReference type="PROSITE" id="PS50011">
    <property type="entry name" value="PROTEIN_KINASE_DOM"/>
    <property type="match status" value="1"/>
</dbReference>
<dbReference type="EC" id="2.7.11.1" evidence="3"/>
<proteinExistence type="predicted"/>
<evidence type="ECO:0000313" key="12">
    <source>
        <dbReference type="Proteomes" id="UP000036947"/>
    </source>
</evidence>
<dbReference type="InterPro" id="IPR050167">
    <property type="entry name" value="Ser_Thr_protein_kinase"/>
</dbReference>
<organism evidence="11 12">
    <name type="scientific">Tolypocladium ophioglossoides (strain CBS 100239)</name>
    <name type="common">Snaketongue truffleclub</name>
    <name type="synonym">Elaphocordyceps ophioglossoides</name>
    <dbReference type="NCBI Taxonomy" id="1163406"/>
    <lineage>
        <taxon>Eukaryota</taxon>
        <taxon>Fungi</taxon>
        <taxon>Dikarya</taxon>
        <taxon>Ascomycota</taxon>
        <taxon>Pezizomycotina</taxon>
        <taxon>Sordariomycetes</taxon>
        <taxon>Hypocreomycetidae</taxon>
        <taxon>Hypocreales</taxon>
        <taxon>Ophiocordycipitaceae</taxon>
        <taxon>Tolypocladium</taxon>
    </lineage>
</organism>
<dbReference type="EMBL" id="LFRF01000008">
    <property type="protein sequence ID" value="KND91457.1"/>
    <property type="molecule type" value="Genomic_DNA"/>
</dbReference>
<dbReference type="GO" id="GO:0007165">
    <property type="term" value="P:signal transduction"/>
    <property type="evidence" value="ECO:0007669"/>
    <property type="project" value="TreeGrafter"/>
</dbReference>
<name>A0A0L0NBB4_TOLOC</name>
<feature type="non-terminal residue" evidence="11">
    <location>
        <position position="1"/>
    </location>
</feature>
<dbReference type="GO" id="GO:0004674">
    <property type="term" value="F:protein serine/threonine kinase activity"/>
    <property type="evidence" value="ECO:0007669"/>
    <property type="project" value="UniProtKB-EC"/>
</dbReference>
<dbReference type="Gene3D" id="1.10.510.10">
    <property type="entry name" value="Transferase(Phosphotransferase) domain 1"/>
    <property type="match status" value="1"/>
</dbReference>
<dbReference type="Pfam" id="PF07714">
    <property type="entry name" value="PK_Tyr_Ser-Thr"/>
    <property type="match status" value="1"/>
</dbReference>
<comment type="function">
    <text evidence="1">Component of the EKC/KEOPS complex that is required for the formation of a threonylcarbamoyl group on adenosine at position 37 (t(6)A37) in tRNAs that read codons beginning with adenine. The complex is probably involved in the transfer of the threonylcarbamoyl moiety of threonylcarbamoyl-AMP (TC-AMP) to the N6 group of A37. BUD32 has ATPase activity in the context of the EKC/KEOPS complex and likely plays a supporting role to the catalytic subunit KAE1. The EKC/KEOPS complex also promotes both telomere uncapping and telomere elongation. The complex is required for efficient recruitment of transcriptional coactivators.</text>
</comment>
<evidence type="ECO:0000256" key="4">
    <source>
        <dbReference type="ARBA" id="ARBA00013948"/>
    </source>
</evidence>
<dbReference type="PANTHER" id="PTHR23257">
    <property type="entry name" value="SERINE-THREONINE PROTEIN KINASE"/>
    <property type="match status" value="1"/>
</dbReference>
<feature type="domain" description="Protein kinase" evidence="10">
    <location>
        <begin position="31"/>
        <end position="257"/>
    </location>
</feature>
<dbReference type="Proteomes" id="UP000036947">
    <property type="component" value="Unassembled WGS sequence"/>
</dbReference>
<dbReference type="AlphaFoldDB" id="A0A0L0NBB4"/>
<evidence type="ECO:0000256" key="6">
    <source>
        <dbReference type="ARBA" id="ARBA00030980"/>
    </source>
</evidence>
<gene>
    <name evidence="11" type="ORF">TOPH_03909</name>
</gene>
<dbReference type="InterPro" id="IPR001245">
    <property type="entry name" value="Ser-Thr/Tyr_kinase_cat_dom"/>
</dbReference>
<comment type="catalytic activity">
    <reaction evidence="8">
        <text>L-threonyl-[protein] + ATP = O-phospho-L-threonyl-[protein] + ADP + H(+)</text>
        <dbReference type="Rhea" id="RHEA:46608"/>
        <dbReference type="Rhea" id="RHEA-COMP:11060"/>
        <dbReference type="Rhea" id="RHEA-COMP:11605"/>
        <dbReference type="ChEBI" id="CHEBI:15378"/>
        <dbReference type="ChEBI" id="CHEBI:30013"/>
        <dbReference type="ChEBI" id="CHEBI:30616"/>
        <dbReference type="ChEBI" id="CHEBI:61977"/>
        <dbReference type="ChEBI" id="CHEBI:456216"/>
        <dbReference type="EC" id="2.7.11.1"/>
    </reaction>
</comment>
<evidence type="ECO:0000259" key="10">
    <source>
        <dbReference type="PROSITE" id="PS50011"/>
    </source>
</evidence>
<comment type="catalytic activity">
    <reaction evidence="9">
        <text>L-seryl-[protein] + ATP = O-phospho-L-seryl-[protein] + ADP + H(+)</text>
        <dbReference type="Rhea" id="RHEA:17989"/>
        <dbReference type="Rhea" id="RHEA-COMP:9863"/>
        <dbReference type="Rhea" id="RHEA-COMP:11604"/>
        <dbReference type="ChEBI" id="CHEBI:15378"/>
        <dbReference type="ChEBI" id="CHEBI:29999"/>
        <dbReference type="ChEBI" id="CHEBI:30616"/>
        <dbReference type="ChEBI" id="CHEBI:83421"/>
        <dbReference type="ChEBI" id="CHEBI:456216"/>
        <dbReference type="EC" id="2.7.11.1"/>
    </reaction>
</comment>
<evidence type="ECO:0000256" key="8">
    <source>
        <dbReference type="ARBA" id="ARBA00047899"/>
    </source>
</evidence>
<keyword evidence="11" id="KW-0808">Transferase</keyword>
<protein>
    <recommendedName>
        <fullName evidence="5">EKC/KEOPS complex subunit BUD32</fullName>
        <ecNumber evidence="3">2.7.11.1</ecNumber>
    </recommendedName>
    <alternativeName>
        <fullName evidence="6 7">Atypical Serine/threonine protein kinase BUD32</fullName>
    </alternativeName>
    <alternativeName>
        <fullName evidence="4">EKC/KEOPS complex subunit bud32</fullName>
    </alternativeName>
</protein>
<dbReference type="InterPro" id="IPR008266">
    <property type="entry name" value="Tyr_kinase_AS"/>
</dbReference>
<evidence type="ECO:0000256" key="2">
    <source>
        <dbReference type="ARBA" id="ARBA00011534"/>
    </source>
</evidence>
<evidence type="ECO:0000256" key="9">
    <source>
        <dbReference type="ARBA" id="ARBA00048679"/>
    </source>
</evidence>
<keyword evidence="12" id="KW-1185">Reference proteome</keyword>
<dbReference type="GO" id="GO:0005524">
    <property type="term" value="F:ATP binding"/>
    <property type="evidence" value="ECO:0007669"/>
    <property type="project" value="InterPro"/>
</dbReference>
<evidence type="ECO:0000256" key="1">
    <source>
        <dbReference type="ARBA" id="ARBA00003747"/>
    </source>
</evidence>
<dbReference type="OrthoDB" id="1668230at2759"/>
<sequence length="268" mass="30144">APTPVAPPPPLSPPADSPVRREVETLLVNWPPNSNTILFTNFSVLYESTDRPNQVCKVPKPLPEFERAHEVERRIYRRLGEHPNLVKVIEMDQHGIWLERALHGCLRQFNMEGGEATLLERLQWCEDVARVLDFVHGKNVRHADLSGRNLLVDAEKRILLCDFSGSSIDDEAATIMAENGYRHPDEIHTLGSTLYEIITGEEPHNGIEKEAIGKLLEQGKYADVADVPLGEIIRRCWDGGFNSALEVAEEIARYRKMNGQIESCPPGL</sequence>
<dbReference type="InterPro" id="IPR000719">
    <property type="entry name" value="Prot_kinase_dom"/>
</dbReference>
<dbReference type="PANTHER" id="PTHR23257:SF963">
    <property type="entry name" value="AT08303P"/>
    <property type="match status" value="1"/>
</dbReference>
<comment type="caution">
    <text evidence="11">The sequence shown here is derived from an EMBL/GenBank/DDBJ whole genome shotgun (WGS) entry which is preliminary data.</text>
</comment>